<evidence type="ECO:0000313" key="1">
    <source>
        <dbReference type="EMBL" id="EPZ31933.1"/>
    </source>
</evidence>
<organism evidence="1 2">
    <name type="scientific">Rozella allomycis (strain CSF55)</name>
    <dbReference type="NCBI Taxonomy" id="988480"/>
    <lineage>
        <taxon>Eukaryota</taxon>
        <taxon>Fungi</taxon>
        <taxon>Fungi incertae sedis</taxon>
        <taxon>Cryptomycota</taxon>
        <taxon>Cryptomycota incertae sedis</taxon>
        <taxon>Rozella</taxon>
    </lineage>
</organism>
<dbReference type="InterPro" id="IPR027417">
    <property type="entry name" value="P-loop_NTPase"/>
</dbReference>
<dbReference type="Proteomes" id="UP000030755">
    <property type="component" value="Unassembled WGS sequence"/>
</dbReference>
<keyword evidence="2" id="KW-1185">Reference proteome</keyword>
<dbReference type="Gene3D" id="3.40.50.300">
    <property type="entry name" value="P-loop containing nucleotide triphosphate hydrolases"/>
    <property type="match status" value="1"/>
</dbReference>
<reference evidence="1 2" key="1">
    <citation type="journal article" date="2013" name="Curr. Biol.">
        <title>Shared signatures of parasitism and phylogenomics unite Cryptomycota and microsporidia.</title>
        <authorList>
            <person name="James T.Y."/>
            <person name="Pelin A."/>
            <person name="Bonen L."/>
            <person name="Ahrendt S."/>
            <person name="Sain D."/>
            <person name="Corradi N."/>
            <person name="Stajich J.E."/>
        </authorList>
    </citation>
    <scope>NUCLEOTIDE SEQUENCE [LARGE SCALE GENOMIC DNA]</scope>
    <source>
        <strain evidence="1 2">CSF55</strain>
    </source>
</reference>
<proteinExistence type="predicted"/>
<dbReference type="HOGENOM" id="CLU_1042641_0_0_1"/>
<dbReference type="EMBL" id="KE561200">
    <property type="protein sequence ID" value="EPZ31933.1"/>
    <property type="molecule type" value="Genomic_DNA"/>
</dbReference>
<dbReference type="OrthoDB" id="8191652at2759"/>
<sequence>MYHINPSKIEQVRAALLQETTNLIFLSGTSGVGRSYSISILSLELHYDLTTFNPFFNKNQFSEILTDLIRNHKKCIIVVDDIDLNWMNTSNITFQTVLKRFSEKTSCSKIVFIIPDHVNVVSSVTPLEHLEIKFNAVAQTFLKRYLGIKSGKNKYFEAVMNCGDLRSAKINYEFLSLLPNTKTVLSIGKDNTLAIFHALVTSGIDSGLFNLFLLENMISFISEVHVLSEIIDLLSKTDCLNGFQRAIRTLSSIYTIVWIFCFEFVRE</sequence>
<dbReference type="AlphaFoldDB" id="A0A075APG5"/>
<gene>
    <name evidence="1" type="ORF">O9G_001943</name>
</gene>
<name>A0A075APG5_ROZAC</name>
<accession>A0A075APG5</accession>
<protein>
    <recommendedName>
        <fullName evidence="3">ATPase AAA-type core domain-containing protein</fullName>
    </recommendedName>
</protein>
<dbReference type="SUPFAM" id="SSF52540">
    <property type="entry name" value="P-loop containing nucleoside triphosphate hydrolases"/>
    <property type="match status" value="1"/>
</dbReference>
<evidence type="ECO:0008006" key="3">
    <source>
        <dbReference type="Google" id="ProtNLM"/>
    </source>
</evidence>
<evidence type="ECO:0000313" key="2">
    <source>
        <dbReference type="Proteomes" id="UP000030755"/>
    </source>
</evidence>